<feature type="region of interest" description="Disordered" evidence="2">
    <location>
        <begin position="537"/>
        <end position="565"/>
    </location>
</feature>
<feature type="compositionally biased region" description="Low complexity" evidence="2">
    <location>
        <begin position="537"/>
        <end position="549"/>
    </location>
</feature>
<dbReference type="SUPFAM" id="SSF53098">
    <property type="entry name" value="Ribonuclease H-like"/>
    <property type="match status" value="1"/>
</dbReference>
<dbReference type="EMBL" id="DP000011">
    <property type="protein sequence ID" value="ABA97040.1"/>
    <property type="molecule type" value="Genomic_DNA"/>
</dbReference>
<dbReference type="InterPro" id="IPR025558">
    <property type="entry name" value="DUF4283"/>
</dbReference>
<dbReference type="InterPro" id="IPR000477">
    <property type="entry name" value="RT_dom"/>
</dbReference>
<dbReference type="SUPFAM" id="SSF56672">
    <property type="entry name" value="DNA/RNA polymerases"/>
    <property type="match status" value="1"/>
</dbReference>
<dbReference type="InterPro" id="IPR012337">
    <property type="entry name" value="RNaseH-like_sf"/>
</dbReference>
<evidence type="ECO:0000259" key="3">
    <source>
        <dbReference type="PROSITE" id="PS50158"/>
    </source>
</evidence>
<feature type="compositionally biased region" description="Basic and acidic residues" evidence="2">
    <location>
        <begin position="455"/>
        <end position="469"/>
    </location>
</feature>
<feature type="compositionally biased region" description="Basic and acidic residues" evidence="2">
    <location>
        <begin position="581"/>
        <end position="593"/>
    </location>
</feature>
<name>Q2QUC2_ORYSJ</name>
<keyword evidence="1" id="KW-0862">Zinc</keyword>
<dbReference type="PROSITE" id="PS50878">
    <property type="entry name" value="RT_POL"/>
    <property type="match status" value="1"/>
</dbReference>
<dbReference type="GO" id="GO:0008270">
    <property type="term" value="F:zinc ion binding"/>
    <property type="evidence" value="ECO:0007669"/>
    <property type="project" value="UniProtKB-KW"/>
</dbReference>
<proteinExistence type="predicted"/>
<dbReference type="InterPro" id="IPR036691">
    <property type="entry name" value="Endo/exonu/phosph_ase_sf"/>
</dbReference>
<keyword evidence="1" id="KW-0479">Metal-binding</keyword>
<dbReference type="InterPro" id="IPR002156">
    <property type="entry name" value="RNaseH_domain"/>
</dbReference>
<evidence type="ECO:0000256" key="1">
    <source>
        <dbReference type="PROSITE-ProRule" id="PRU00047"/>
    </source>
</evidence>
<dbReference type="InterPro" id="IPR001878">
    <property type="entry name" value="Znf_CCHC"/>
</dbReference>
<feature type="domain" description="Reverse transcriptase" evidence="4">
    <location>
        <begin position="1048"/>
        <end position="1330"/>
    </location>
</feature>
<dbReference type="SUPFAM" id="SSF56219">
    <property type="entry name" value="DNase I-like"/>
    <property type="match status" value="1"/>
</dbReference>
<dbReference type="CDD" id="cd06222">
    <property type="entry name" value="RNase_H_like"/>
    <property type="match status" value="1"/>
</dbReference>
<dbReference type="Pfam" id="PF13966">
    <property type="entry name" value="zf-RVT"/>
    <property type="match status" value="1"/>
</dbReference>
<feature type="domain" description="CCHC-type" evidence="3">
    <location>
        <begin position="369"/>
        <end position="384"/>
    </location>
</feature>
<dbReference type="GO" id="GO:0004523">
    <property type="term" value="F:RNA-DNA hybrid ribonuclease activity"/>
    <property type="evidence" value="ECO:0007669"/>
    <property type="project" value="InterPro"/>
</dbReference>
<dbReference type="CDD" id="cd01650">
    <property type="entry name" value="RT_nLTR_like"/>
    <property type="match status" value="1"/>
</dbReference>
<dbReference type="Pfam" id="PF14392">
    <property type="entry name" value="zf-CCHC_4"/>
    <property type="match status" value="1"/>
</dbReference>
<evidence type="ECO:0000313" key="5">
    <source>
        <dbReference type="EMBL" id="ABA97040.1"/>
    </source>
</evidence>
<gene>
    <name evidence="5" type="ordered locus">LOC_Os12g16750</name>
</gene>
<dbReference type="PANTHER" id="PTHR33116:SF86">
    <property type="entry name" value="REVERSE TRANSCRIPTASE DOMAIN-CONTAINING PROTEIN"/>
    <property type="match status" value="1"/>
</dbReference>
<dbReference type="GO" id="GO:0003676">
    <property type="term" value="F:nucleic acid binding"/>
    <property type="evidence" value="ECO:0007669"/>
    <property type="project" value="InterPro"/>
</dbReference>
<dbReference type="InterPro" id="IPR043502">
    <property type="entry name" value="DNA/RNA_pol_sf"/>
</dbReference>
<dbReference type="InterPro" id="IPR025836">
    <property type="entry name" value="Zn_knuckle_CX2CX4HX4C"/>
</dbReference>
<organism evidence="5">
    <name type="scientific">Oryza sativa subsp. japonica</name>
    <name type="common">Rice</name>
    <dbReference type="NCBI Taxonomy" id="39947"/>
    <lineage>
        <taxon>Eukaryota</taxon>
        <taxon>Viridiplantae</taxon>
        <taxon>Streptophyta</taxon>
        <taxon>Embryophyta</taxon>
        <taxon>Tracheophyta</taxon>
        <taxon>Spermatophyta</taxon>
        <taxon>Magnoliopsida</taxon>
        <taxon>Liliopsida</taxon>
        <taxon>Poales</taxon>
        <taxon>Poaceae</taxon>
        <taxon>BOP clade</taxon>
        <taxon>Oryzoideae</taxon>
        <taxon>Oryzeae</taxon>
        <taxon>Oryzinae</taxon>
        <taxon>Oryza</taxon>
        <taxon>Oryza sativa</taxon>
    </lineage>
</organism>
<dbReference type="InterPro" id="IPR036397">
    <property type="entry name" value="RNaseH_sf"/>
</dbReference>
<dbReference type="PROSITE" id="PS50158">
    <property type="entry name" value="ZF_CCHC"/>
    <property type="match status" value="1"/>
</dbReference>
<reference evidence="5" key="3">
    <citation type="submission" date="2006-01" db="EMBL/GenBank/DDBJ databases">
        <authorList>
            <person name="Buell R."/>
        </authorList>
    </citation>
    <scope>NUCLEOTIDE SEQUENCE</scope>
</reference>
<reference evidence="5" key="2">
    <citation type="submission" date="2005-04" db="EMBL/GenBank/DDBJ databases">
        <authorList>
            <person name="Buell C.R."/>
            <person name="Wing R.A."/>
            <person name="McCombie W.A."/>
            <person name="Ouyang S."/>
        </authorList>
    </citation>
    <scope>NUCLEOTIDE SEQUENCE</scope>
</reference>
<reference evidence="5" key="1">
    <citation type="journal article" date="2005" name="BMC Biol.">
        <title>The sequence of rice chromosomes 11 and 12, rich in disease resistance genes and recent gene duplications.</title>
        <authorList>
            <consortium name="The rice chromosomes 11 and 12 sequencing consortia"/>
        </authorList>
    </citation>
    <scope>NUCLEOTIDE SEQUENCE [LARGE SCALE GENOMIC DNA]</scope>
</reference>
<feature type="region of interest" description="Disordered" evidence="2">
    <location>
        <begin position="581"/>
        <end position="612"/>
    </location>
</feature>
<protein>
    <submittedName>
        <fullName evidence="5">Retrotransposon protein, putative, unclassified</fullName>
    </submittedName>
</protein>
<evidence type="ECO:0000259" key="4">
    <source>
        <dbReference type="PROSITE" id="PS50878"/>
    </source>
</evidence>
<dbReference type="Pfam" id="PF03372">
    <property type="entry name" value="Exo_endo_phos"/>
    <property type="match status" value="1"/>
</dbReference>
<dbReference type="Pfam" id="PF13456">
    <property type="entry name" value="RVT_3"/>
    <property type="match status" value="1"/>
</dbReference>
<dbReference type="Pfam" id="PF14111">
    <property type="entry name" value="DUF4283"/>
    <property type="match status" value="1"/>
</dbReference>
<keyword evidence="1" id="KW-0863">Zinc-finger</keyword>
<dbReference type="Gene3D" id="3.60.10.10">
    <property type="entry name" value="Endonuclease/exonuclease/phosphatase"/>
    <property type="match status" value="1"/>
</dbReference>
<dbReference type="InterPro" id="IPR026960">
    <property type="entry name" value="RVT-Znf"/>
</dbReference>
<feature type="region of interest" description="Disordered" evidence="2">
    <location>
        <begin position="431"/>
        <end position="472"/>
    </location>
</feature>
<dbReference type="Pfam" id="PF00078">
    <property type="entry name" value="RVT_1"/>
    <property type="match status" value="1"/>
</dbReference>
<evidence type="ECO:0000256" key="2">
    <source>
        <dbReference type="SAM" id="MobiDB-lite"/>
    </source>
</evidence>
<dbReference type="InterPro" id="IPR005135">
    <property type="entry name" value="Endo/exonuclease/phosphatase"/>
</dbReference>
<dbReference type="Gene3D" id="3.30.420.10">
    <property type="entry name" value="Ribonuclease H-like superfamily/Ribonuclease H"/>
    <property type="match status" value="1"/>
</dbReference>
<dbReference type="PANTHER" id="PTHR33116">
    <property type="entry name" value="REVERSE TRANSCRIPTASE ZINC-BINDING DOMAIN-CONTAINING PROTEIN-RELATED-RELATED"/>
    <property type="match status" value="1"/>
</dbReference>
<sequence>MANEGKKQSNKNLATGPHRKHEWYEFATVELEATVVAFELLPLPPKARSGFSPALFNIMEGFLSRDLTSLGQVIGSRLGGQFKKISFCYDNLRLSAGGGDKGIITAMVAHPKPAGGGEIVMANQREEVLNKGTLAIGVATPDENQTTMEGAGTAVEVDSTTHQGPAAFIEGEVVEEDEDAIEVVIEEEEVQKAGQWTILARFYSLKSPNLAALFEDMRRAWRLRSDMTYKSLRDNLFIISFGAEGDYRFVIQGGPWIHRGDALLVAEFDGITCPSKVTLDVIPVWVRIYDLPLVLMTKARGEIYGSKLGRVREVDVGDDGRNKHDFFRIRADLSVKRPLKDKLTIKISAQGRVETRSFALRYERVPHFCFICGFMGHADKDCDKRGANVENPFRFSADLRCSPLKPFERKVNKVRAMQNTGAARNLFFRGAGSAGSSSSKQRDVEQWDEAIPPRVDAHDNFDDKEKEGDSSVDEQLALQANLMNMAGTEGIDKEHDDSQGPKLKSGSNVVALAGSTGEAIPSKEMIHAIANLQQQASFGDGSSDDWSGGNRKRTQDTTEINKPGRVQQALVIYQSATVKDAADSREAGKDTRALKRSRKTEGGSEVSNSEATSHGAAVRDLIALVKEANSQVVFLSETRQKIERIRRLRSRLGLKGFVGCNSDGLSGGLALFWHESIFMDVKSVNERYVDAYMRLSPEDPLCHVTFVYGEPRVENRHRLWSRLLDLKQSSPLPWMIIGDFNETLWQFEHFSVSKRGEAQMRAFRDVLQICELVDLGFSGVPYTYDNRREGRSNVKVRLDRALADNSWRDIYSNSQVVHLTSSCSDHCPILLKFAADSRQSNRKKCFHYEICWEREPASTEVISLAWAEVGEKRTLGDINFTLGKVMGALQGWSKVKFKNVSRAIEKARKDLATLVSHNADYSEIRRSSDVLNELLYREEMLWLQRSRISWLKEVKSTHEMEKIETDYFKDMFTADPCIDQSRVSRLFQEKVSPEMNVDLCKDFTEQEIADALFQIGPIKAPGLDGFPARFFQRNWDAIKKDVVSAVKSFFETSIMPEGVNDTAIVLIPKVDQPMELKDFRPISLCNVIYKIVSKCLVNRLRPILDELVSQNQSAFVPGRMITDNALLAFECFHFIQRNKNANKAACAYKLDLSKAYDRVDWVFLEQTMCKLGFAPRWIKWIMTCLSSVRYSIKFNGTLLDTFAPSRGLRQGDPLSPFLFLFVADGFSRLMEERVAAGDITPVKICRGALGISHLLFVDDTLLFFKADCEQARLIKGVLNEYALGTGQLVNPNKCSILFDDTSHAETQDAIKNLLQIVCHNFEDKYLGFPTPEGRLNKGKFQSLQEKMWKRIILWGENYLSSGGKEIMLKVVIQAIPVYVMSIFRLPESVCEDLNKLARNFWWGADKGKRKTHWRAWSCLTKPKHNGGLAFRDFRLFNQALLARQAWRLLDKPDSLCARVMKAKYYPNGSLVDTAFGGNASPGWRAIEHGLALLKKGIVWRIGNGRSVRIWRDPWIPRDHSCRPITTKRNCRVKWVSDLLGQDGSWDVQKVSRVFLPIDADEILKIRTSVRLEEDFLSWHPDRLGQFSVRSAYKLAISLDYADESSSSSGQNPQKIWDLIWKCNVPQKVKVFCWRAANNCLANQENKKKRNLERSEICCICGNETEDVSHALSRCPHAVHLWEAMKAAGSLSLNVAGNATGGSWFFDQIENTPAEERMMLCMMLWRIWFVRNELYHGKVPPPIAVSKRFLESYCSSLLEIKQHPHADVVRGKHVVQQPTRMRSEANHLRRVVPARWEKPQMGWMKLNVDGSYDSNSSKGGIGVVLRDSVGTVIFSACGFLERCSSPLESELLACKEGINLALQWTLLPIILESDCLIAVNMIQSVKKEMSQLAYLVRDIRELMMGGRDIRVSKI</sequence>
<dbReference type="InterPro" id="IPR044730">
    <property type="entry name" value="RNase_H-like_dom_plant"/>
</dbReference>
<accession>Q2QUC2</accession>